<gene>
    <name evidence="3" type="ORF">PMEA_00018337</name>
</gene>
<reference evidence="3 4" key="1">
    <citation type="submission" date="2022-05" db="EMBL/GenBank/DDBJ databases">
        <authorList>
            <consortium name="Genoscope - CEA"/>
            <person name="William W."/>
        </authorList>
    </citation>
    <scope>NUCLEOTIDE SEQUENCE [LARGE SCALE GENOMIC DNA]</scope>
</reference>
<evidence type="ECO:0000313" key="3">
    <source>
        <dbReference type="EMBL" id="CAH3139066.1"/>
    </source>
</evidence>
<dbReference type="Pfam" id="PF03372">
    <property type="entry name" value="Exo_endo_phos"/>
    <property type="match status" value="1"/>
</dbReference>
<feature type="domain" description="Endonuclease/exonuclease/phosphatase" evidence="2">
    <location>
        <begin position="31"/>
        <end position="287"/>
    </location>
</feature>
<proteinExistence type="predicted"/>
<protein>
    <recommendedName>
        <fullName evidence="2">Endonuclease/exonuclease/phosphatase domain-containing protein</fullName>
    </recommendedName>
</protein>
<dbReference type="GO" id="GO:0000175">
    <property type="term" value="F:3'-5'-RNA exonuclease activity"/>
    <property type="evidence" value="ECO:0007669"/>
    <property type="project" value="TreeGrafter"/>
</dbReference>
<comment type="caution">
    <text evidence="3">The sequence shown here is derived from an EMBL/GenBank/DDBJ whole genome shotgun (WGS) entry which is preliminary data.</text>
</comment>
<name>A0AAU9X7R7_9CNID</name>
<keyword evidence="4" id="KW-1185">Reference proteome</keyword>
<dbReference type="PANTHER" id="PTHR12121">
    <property type="entry name" value="CARBON CATABOLITE REPRESSOR PROTEIN 4"/>
    <property type="match status" value="1"/>
</dbReference>
<evidence type="ECO:0000256" key="1">
    <source>
        <dbReference type="SAM" id="MobiDB-lite"/>
    </source>
</evidence>
<dbReference type="InterPro" id="IPR050410">
    <property type="entry name" value="CCR4/nocturin_mRNA_transcr"/>
</dbReference>
<dbReference type="AlphaFoldDB" id="A0AAU9X7R7"/>
<feature type="compositionally biased region" description="Basic and acidic residues" evidence="1">
    <location>
        <begin position="311"/>
        <end position="326"/>
    </location>
</feature>
<dbReference type="Gene3D" id="3.60.10.10">
    <property type="entry name" value="Endonuclease/exonuclease/phosphatase"/>
    <property type="match status" value="1"/>
</dbReference>
<dbReference type="Proteomes" id="UP001159428">
    <property type="component" value="Unassembled WGS sequence"/>
</dbReference>
<feature type="region of interest" description="Disordered" evidence="1">
    <location>
        <begin position="297"/>
        <end position="326"/>
    </location>
</feature>
<organism evidence="3 4">
    <name type="scientific">Pocillopora meandrina</name>
    <dbReference type="NCBI Taxonomy" id="46732"/>
    <lineage>
        <taxon>Eukaryota</taxon>
        <taxon>Metazoa</taxon>
        <taxon>Cnidaria</taxon>
        <taxon>Anthozoa</taxon>
        <taxon>Hexacorallia</taxon>
        <taxon>Scleractinia</taxon>
        <taxon>Astrocoeniina</taxon>
        <taxon>Pocilloporidae</taxon>
        <taxon>Pocillopora</taxon>
    </lineage>
</organism>
<evidence type="ECO:0000259" key="2">
    <source>
        <dbReference type="Pfam" id="PF03372"/>
    </source>
</evidence>
<dbReference type="SUPFAM" id="SSF56219">
    <property type="entry name" value="DNase I-like"/>
    <property type="match status" value="1"/>
</dbReference>
<dbReference type="EMBL" id="CALNXJ010000032">
    <property type="protein sequence ID" value="CAH3139066.1"/>
    <property type="molecule type" value="Genomic_DNA"/>
</dbReference>
<evidence type="ECO:0000313" key="4">
    <source>
        <dbReference type="Proteomes" id="UP001159428"/>
    </source>
</evidence>
<dbReference type="InterPro" id="IPR036691">
    <property type="entry name" value="Endo/exonu/phosph_ase_sf"/>
</dbReference>
<dbReference type="InterPro" id="IPR005135">
    <property type="entry name" value="Endo/exonuclease/phosphatase"/>
</dbReference>
<accession>A0AAU9X7R7</accession>
<sequence>MLRNFCFLTCRRVFHIMSDKSVAKQTVRIATFNVLAPCYNWLSGWWDRSESSNPNLYIPRFRAIIDLISKQKPSVDIICLQEFWFHGDVMELFDKQFEEKYRIIKLKRTGFKTDGLALLIDRSISILSICPIRFNDMNRRVALLVHLLLPNEQEIMLMTTHLTYCSNFIDQLLRMSQIKKVKNEIESYQQKNNVENIPVVLAGDFNGCPEDEVYGFVIENGFVSSYKTVHCREPRVTHRLYSGEEILVDYIFYRNPPQSQLVPIKSIVLPAEFTDEEWPKEFTLSDHRMIMTEFELETKQDNQPDGQKSSEQLDQRKVMCHDYDRV</sequence>
<dbReference type="PANTHER" id="PTHR12121:SF34">
    <property type="entry name" value="PROTEIN ANGEL"/>
    <property type="match status" value="1"/>
</dbReference>